<feature type="region of interest" description="Disordered" evidence="4">
    <location>
        <begin position="1"/>
        <end position="29"/>
    </location>
</feature>
<evidence type="ECO:0000313" key="14">
    <source>
        <dbReference type="RefSeq" id="XP_022971889.1"/>
    </source>
</evidence>
<dbReference type="AlphaFoldDB" id="A0A6J1I364"/>
<evidence type="ECO:0000256" key="3">
    <source>
        <dbReference type="ARBA" id="ARBA00022840"/>
    </source>
</evidence>
<feature type="compositionally biased region" description="Polar residues" evidence="4">
    <location>
        <begin position="10"/>
        <end position="25"/>
    </location>
</feature>
<evidence type="ECO:0000313" key="9">
    <source>
        <dbReference type="RefSeq" id="XP_022971884.1"/>
    </source>
</evidence>
<feature type="domain" description="AAA+ ATPase" evidence="5">
    <location>
        <begin position="436"/>
        <end position="572"/>
    </location>
</feature>
<accession>A0A6J1I364</accession>
<comment type="similarity">
    <text evidence="1">Belongs to the AAA ATPase family.</text>
</comment>
<evidence type="ECO:0000313" key="15">
    <source>
        <dbReference type="RefSeq" id="XP_022971890.1"/>
    </source>
</evidence>
<dbReference type="Proteomes" id="UP000504608">
    <property type="component" value="Unplaced"/>
</dbReference>
<dbReference type="Gene3D" id="3.40.50.300">
    <property type="entry name" value="P-loop containing nucleotide triphosphate hydrolases"/>
    <property type="match status" value="2"/>
</dbReference>
<evidence type="ECO:0000313" key="10">
    <source>
        <dbReference type="RefSeq" id="XP_022971885.1"/>
    </source>
</evidence>
<dbReference type="GeneID" id="111470576"/>
<evidence type="ECO:0000313" key="13">
    <source>
        <dbReference type="RefSeq" id="XP_022971888.1"/>
    </source>
</evidence>
<evidence type="ECO:0000313" key="6">
    <source>
        <dbReference type="Proteomes" id="UP000504608"/>
    </source>
</evidence>
<dbReference type="RefSeq" id="XP_022971883.1">
    <property type="nucleotide sequence ID" value="XM_023116115.1"/>
</dbReference>
<dbReference type="InterPro" id="IPR041569">
    <property type="entry name" value="AAA_lid_3"/>
</dbReference>
<feature type="domain" description="AAA+ ATPase" evidence="5">
    <location>
        <begin position="787"/>
        <end position="925"/>
    </location>
</feature>
<dbReference type="KEGG" id="cmax:111470576"/>
<evidence type="ECO:0000313" key="7">
    <source>
        <dbReference type="RefSeq" id="XP_022971882.1"/>
    </source>
</evidence>
<dbReference type="Gene3D" id="1.10.8.60">
    <property type="match status" value="2"/>
</dbReference>
<name>A0A6J1I364_CUCMA</name>
<evidence type="ECO:0000313" key="12">
    <source>
        <dbReference type="RefSeq" id="XP_022971887.1"/>
    </source>
</evidence>
<dbReference type="RefSeq" id="XP_022971882.1">
    <property type="nucleotide sequence ID" value="XM_023116114.1"/>
</dbReference>
<dbReference type="GO" id="GO:0005524">
    <property type="term" value="F:ATP binding"/>
    <property type="evidence" value="ECO:0007669"/>
    <property type="project" value="UniProtKB-KW"/>
</dbReference>
<gene>
    <name evidence="7 8 9 10 11 12 13 14 15 16" type="primary">LOC111470576</name>
</gene>
<evidence type="ECO:0000256" key="1">
    <source>
        <dbReference type="ARBA" id="ARBA00006914"/>
    </source>
</evidence>
<organism evidence="6 12">
    <name type="scientific">Cucurbita maxima</name>
    <name type="common">Pumpkin</name>
    <name type="synonym">Winter squash</name>
    <dbReference type="NCBI Taxonomy" id="3661"/>
    <lineage>
        <taxon>Eukaryota</taxon>
        <taxon>Viridiplantae</taxon>
        <taxon>Streptophyta</taxon>
        <taxon>Embryophyta</taxon>
        <taxon>Tracheophyta</taxon>
        <taxon>Spermatophyta</taxon>
        <taxon>Magnoliopsida</taxon>
        <taxon>eudicotyledons</taxon>
        <taxon>Gunneridae</taxon>
        <taxon>Pentapetalae</taxon>
        <taxon>rosids</taxon>
        <taxon>fabids</taxon>
        <taxon>Cucurbitales</taxon>
        <taxon>Cucurbitaceae</taxon>
        <taxon>Cucurbiteae</taxon>
        <taxon>Cucurbita</taxon>
    </lineage>
</organism>
<evidence type="ECO:0000256" key="4">
    <source>
        <dbReference type="SAM" id="MobiDB-lite"/>
    </source>
</evidence>
<dbReference type="GO" id="GO:0016887">
    <property type="term" value="F:ATP hydrolysis activity"/>
    <property type="evidence" value="ECO:0007669"/>
    <property type="project" value="InterPro"/>
</dbReference>
<evidence type="ECO:0000259" key="5">
    <source>
        <dbReference type="SMART" id="SM00382"/>
    </source>
</evidence>
<dbReference type="PANTHER" id="PTHR23077:SF27">
    <property type="entry name" value="ATPASE FAMILY GENE 2 PROTEIN HOMOLOG A"/>
    <property type="match status" value="1"/>
</dbReference>
<keyword evidence="2" id="KW-0547">Nucleotide-binding</keyword>
<dbReference type="RefSeq" id="XP_022971885.1">
    <property type="nucleotide sequence ID" value="XM_023116117.1"/>
</dbReference>
<dbReference type="InterPro" id="IPR003960">
    <property type="entry name" value="ATPase_AAA_CS"/>
</dbReference>
<dbReference type="InterPro" id="IPR050168">
    <property type="entry name" value="AAA_ATPase_domain"/>
</dbReference>
<dbReference type="GO" id="GO:0009507">
    <property type="term" value="C:chloroplast"/>
    <property type="evidence" value="ECO:0007669"/>
    <property type="project" value="TreeGrafter"/>
</dbReference>
<dbReference type="CDD" id="cd19511">
    <property type="entry name" value="RecA-like_CDC48_r2-like"/>
    <property type="match status" value="1"/>
</dbReference>
<dbReference type="OrthoDB" id="27435at2759"/>
<evidence type="ECO:0000313" key="11">
    <source>
        <dbReference type="RefSeq" id="XP_022971886.1"/>
    </source>
</evidence>
<protein>
    <submittedName>
        <fullName evidence="7 8">Calmodulin-interacting protein 111 isoform X1</fullName>
    </submittedName>
</protein>
<dbReference type="PROSITE" id="PS00674">
    <property type="entry name" value="AAA"/>
    <property type="match status" value="1"/>
</dbReference>
<sequence>MPSKGKKNSKTLSRLSNSNHSQSPVSRLAIPPASEVCEDDFLSSIEEASSKYPSLIGRSAFVGRVTNASVQSTGCKVWVSESSMVSSSFTQGAIVSVALSSVGDNSSKGFPLSSLADECGRHFEVDFGDSLVREAGNYFVLARIFSSSKELNDGVQLSTSLSFTLGCPTIGRVVFIFPLKTHVCDDPLNENGKLKSSEVESLRIYNCKELFLELVSSTNISKKDNLFSSSTIYSRKVHGHRENGNLASPISMLSTSSKCDDVVSNLLAESPCAHSLIKEALGDDSVRKTLQTIASNELYKRCLLRGNLVTFPVLSDLCTFHVRGGKGLSGYDDSYDSMHSGSDDHFQHFSSNEYVDYAFSIDQLTKVIINVQSTTVSETVQERVSSKVDPQNLNMRAKVKPKVWKLGGLSKEYSVLKDIIIASSLNNTVSSLGLRTTKGVLLHGPPGTGKTSLAQLSAHDAGVNLFYLNGPEIISQYHGESEQALHGVFEEASKAAPAVILIDELDAIAPARKDGGEELSQRIVATLLNLMDGINRSGGPLVIASTNRPDSIEPALRRPGRLDREIEIGVPSPNQRLDILNTILSEMEHSLSVVQVQHLAMVTHGFVGADLAALCNEAALICIRQYHEFKVSTDCVSSGRSVIAEEQHMVTKVDNEANVDHRISELVLSKDTGSISGICSNSAPLSFSEDTLTSESLACVSSNEVVADSEDIFNSSEIKCRLKVAFEDFEMARMKVRPSAMREVILEVPKVKWEDIGGQGEVKVQLMEAVEWPQKHQDAFKRIGTRPPTGVLMFGPPGCSKTLMARAVASEAGLNFLAVKGPELFSKWVGESEKAVRSLFAKARANAPSIIFFDEIDGLAVIRGKESDGVSVSDRVMSQLLVELDGLHQRVGVTVIAATNRPDKIDPALLRPGRFDRLLYVGPPNESEREEIFRIHLCKVPCSPDVSTRKLASLTPGCTGADISLICREAALFALEENLEASKINMQHLETAAGHVKPSETEPYRELSSRFERLVCSSSQEDNVVCQLSGSNWFSICRPLVKSAALLFSRFPAWVHHTLEGFK</sequence>
<dbReference type="PANTHER" id="PTHR23077">
    <property type="entry name" value="AAA-FAMILY ATPASE"/>
    <property type="match status" value="1"/>
</dbReference>
<evidence type="ECO:0000313" key="8">
    <source>
        <dbReference type="RefSeq" id="XP_022971883.1"/>
    </source>
</evidence>
<reference evidence="7 8" key="1">
    <citation type="submission" date="2025-04" db="UniProtKB">
        <authorList>
            <consortium name="RefSeq"/>
        </authorList>
    </citation>
    <scope>IDENTIFICATION</scope>
    <source>
        <tissue evidence="7 8">Young leaves</tissue>
    </source>
</reference>
<dbReference type="FunFam" id="3.40.50.300:FF:000661">
    <property type="entry name" value="calmodulin-interacting protein 111 isoform X1"/>
    <property type="match status" value="1"/>
</dbReference>
<dbReference type="RefSeq" id="XP_022971884.1">
    <property type="nucleotide sequence ID" value="XM_023116116.1"/>
</dbReference>
<dbReference type="InterPro" id="IPR003959">
    <property type="entry name" value="ATPase_AAA_core"/>
</dbReference>
<keyword evidence="3" id="KW-0067">ATP-binding</keyword>
<evidence type="ECO:0000256" key="2">
    <source>
        <dbReference type="ARBA" id="ARBA00022741"/>
    </source>
</evidence>
<dbReference type="Pfam" id="PF26429">
    <property type="entry name" value="DPBB_CI111"/>
    <property type="match status" value="1"/>
</dbReference>
<evidence type="ECO:0000313" key="16">
    <source>
        <dbReference type="RefSeq" id="XP_022971891.1"/>
    </source>
</evidence>
<dbReference type="CDD" id="cd19503">
    <property type="entry name" value="RecA-like_CDC48_NLV2_r1-like"/>
    <property type="match status" value="1"/>
</dbReference>
<dbReference type="FunFam" id="3.40.50.300:FF:001406">
    <property type="entry name" value="Putative vesicular transport protein (CDC48)"/>
    <property type="match status" value="1"/>
</dbReference>
<proteinExistence type="inferred from homology"/>
<keyword evidence="6" id="KW-1185">Reference proteome</keyword>
<dbReference type="InterPro" id="IPR027417">
    <property type="entry name" value="P-loop_NTPase"/>
</dbReference>
<dbReference type="RefSeq" id="XP_022971891.1">
    <property type="nucleotide sequence ID" value="XM_023116123.1"/>
</dbReference>
<dbReference type="SUPFAM" id="SSF52540">
    <property type="entry name" value="P-loop containing nucleoside triphosphate hydrolases"/>
    <property type="match status" value="2"/>
</dbReference>
<dbReference type="RefSeq" id="XP_022971889.1">
    <property type="nucleotide sequence ID" value="XM_023116121.1"/>
</dbReference>
<dbReference type="InterPro" id="IPR003593">
    <property type="entry name" value="AAA+_ATPase"/>
</dbReference>
<dbReference type="SMART" id="SM00382">
    <property type="entry name" value="AAA"/>
    <property type="match status" value="2"/>
</dbReference>
<dbReference type="Pfam" id="PF17862">
    <property type="entry name" value="AAA_lid_3"/>
    <property type="match status" value="2"/>
</dbReference>
<dbReference type="RefSeq" id="XP_022971886.1">
    <property type="nucleotide sequence ID" value="XM_023116118.1"/>
</dbReference>
<dbReference type="RefSeq" id="XP_022971887.1">
    <property type="nucleotide sequence ID" value="XM_023116119.1"/>
</dbReference>
<dbReference type="RefSeq" id="XP_022971888.1">
    <property type="nucleotide sequence ID" value="XM_023116120.1"/>
</dbReference>
<dbReference type="FunFam" id="1.10.8.60:FF:000038">
    <property type="entry name" value="spermatogenesis-associated protein 5-like protein 1"/>
    <property type="match status" value="1"/>
</dbReference>
<dbReference type="InterPro" id="IPR058958">
    <property type="entry name" value="DPBB_CI111"/>
</dbReference>
<dbReference type="RefSeq" id="XP_022971890.1">
    <property type="nucleotide sequence ID" value="XM_023116122.1"/>
</dbReference>
<dbReference type="Pfam" id="PF00004">
    <property type="entry name" value="AAA"/>
    <property type="match status" value="2"/>
</dbReference>